<comment type="caution">
    <text evidence="2">The sequence shown here is derived from an EMBL/GenBank/DDBJ whole genome shotgun (WGS) entry which is preliminary data.</text>
</comment>
<sequence>GFLRKDVAVGMLLPLNLTMVQSIVASTVLAMYFPCIATFIVMLKELGVVEMVKAALIMILSAILVGGLLNMVLSMVFI</sequence>
<gene>
    <name evidence="2" type="ORF">ENG09_01765</name>
</gene>
<feature type="transmembrane region" description="Helical" evidence="1">
    <location>
        <begin position="55"/>
        <end position="77"/>
    </location>
</feature>
<keyword evidence="1" id="KW-0472">Membrane</keyword>
<feature type="non-terminal residue" evidence="2">
    <location>
        <position position="1"/>
    </location>
</feature>
<dbReference type="EMBL" id="DQZR01000072">
    <property type="protein sequence ID" value="HDM35970.1"/>
    <property type="molecule type" value="Genomic_DNA"/>
</dbReference>
<name>A0A7C0X0F4_9EURY</name>
<dbReference type="Proteomes" id="UP000885863">
    <property type="component" value="Unassembled WGS sequence"/>
</dbReference>
<evidence type="ECO:0000256" key="1">
    <source>
        <dbReference type="SAM" id="Phobius"/>
    </source>
</evidence>
<keyword evidence="1" id="KW-1133">Transmembrane helix</keyword>
<keyword evidence="1" id="KW-0812">Transmembrane</keyword>
<accession>A0A7C0X0F4</accession>
<dbReference type="AlphaFoldDB" id="A0A7C0X0F4"/>
<protein>
    <submittedName>
        <fullName evidence="2">Ferrous iron transporter B</fullName>
    </submittedName>
</protein>
<organism evidence="2">
    <name type="scientific">Candidatus Syntropharchaeum butanivorans</name>
    <dbReference type="NCBI Taxonomy" id="1839936"/>
    <lineage>
        <taxon>Archaea</taxon>
        <taxon>Methanobacteriati</taxon>
        <taxon>Methanobacteriota</taxon>
        <taxon>Stenosarchaea group</taxon>
        <taxon>Methanomicrobia</taxon>
        <taxon>Methanosarcinales</taxon>
        <taxon>ANME-2 cluster</taxon>
        <taxon>Candidatus Syntropharchaeum</taxon>
    </lineage>
</organism>
<feature type="transmembrane region" description="Helical" evidence="1">
    <location>
        <begin position="20"/>
        <end position="43"/>
    </location>
</feature>
<reference evidence="2" key="1">
    <citation type="journal article" date="2020" name="mSystems">
        <title>Genome- and Community-Level Interaction Insights into Carbon Utilization and Element Cycling Functions of Hydrothermarchaeota in Hydrothermal Sediment.</title>
        <authorList>
            <person name="Zhou Z."/>
            <person name="Liu Y."/>
            <person name="Xu W."/>
            <person name="Pan J."/>
            <person name="Luo Z.H."/>
            <person name="Li M."/>
        </authorList>
    </citation>
    <scope>NUCLEOTIDE SEQUENCE [LARGE SCALE GENOMIC DNA]</scope>
    <source>
        <strain evidence="2">HyVt-185</strain>
    </source>
</reference>
<evidence type="ECO:0000313" key="2">
    <source>
        <dbReference type="EMBL" id="HDM35970.1"/>
    </source>
</evidence>
<proteinExistence type="predicted"/>